<organism evidence="1 2">
    <name type="scientific">Brevundimonas subvibrioides</name>
    <dbReference type="NCBI Taxonomy" id="74313"/>
    <lineage>
        <taxon>Bacteria</taxon>
        <taxon>Pseudomonadati</taxon>
        <taxon>Pseudomonadota</taxon>
        <taxon>Alphaproteobacteria</taxon>
        <taxon>Caulobacterales</taxon>
        <taxon>Caulobacteraceae</taxon>
        <taxon>Brevundimonas</taxon>
    </lineage>
</organism>
<dbReference type="InterPro" id="IPR025528">
    <property type="entry name" value="BrnA_antitoxin"/>
</dbReference>
<evidence type="ECO:0008006" key="3">
    <source>
        <dbReference type="Google" id="ProtNLM"/>
    </source>
</evidence>
<evidence type="ECO:0000313" key="2">
    <source>
        <dbReference type="Proteomes" id="UP000215595"/>
    </source>
</evidence>
<reference evidence="1 2" key="1">
    <citation type="submission" date="2017-03" db="EMBL/GenBank/DDBJ databases">
        <title>Lifting the veil on microbial sulfur biogeochemistry in mining wastewaters.</title>
        <authorList>
            <person name="Kantor R.S."/>
            <person name="Colenbrander Nelson T."/>
            <person name="Marshall S."/>
            <person name="Bennett D."/>
            <person name="Apte S."/>
            <person name="Camacho D."/>
            <person name="Thomas B.C."/>
            <person name="Warren L.A."/>
            <person name="Banfield J.F."/>
        </authorList>
    </citation>
    <scope>NUCLEOTIDE SEQUENCE [LARGE SCALE GENOMIC DNA]</scope>
    <source>
        <strain evidence="1">32-69-9</strain>
    </source>
</reference>
<dbReference type="AlphaFoldDB" id="A0A258FEQ7"/>
<accession>A0A258FEQ7</accession>
<protein>
    <recommendedName>
        <fullName evidence="3">BrnA antitoxin family protein</fullName>
    </recommendedName>
</protein>
<comment type="caution">
    <text evidence="1">The sequence shown here is derived from an EMBL/GenBank/DDBJ whole genome shotgun (WGS) entry which is preliminary data.</text>
</comment>
<gene>
    <name evidence="1" type="ORF">B7Z01_13210</name>
</gene>
<sequence>MSLDPEDDVPPLTADDFARARPARSVFSDAAFSQFRPRRGRPSVDEPKVQVSIRIEPKVLAAFKATGAGWQTRINEVLKSAADELPKVARRS</sequence>
<dbReference type="EMBL" id="NCEB01000036">
    <property type="protein sequence ID" value="OYX31050.1"/>
    <property type="molecule type" value="Genomic_DNA"/>
</dbReference>
<dbReference type="Proteomes" id="UP000215595">
    <property type="component" value="Unassembled WGS sequence"/>
</dbReference>
<name>A0A258FEQ7_9CAUL</name>
<evidence type="ECO:0000313" key="1">
    <source>
        <dbReference type="EMBL" id="OYX31050.1"/>
    </source>
</evidence>
<proteinExistence type="predicted"/>
<dbReference type="Pfam" id="PF14384">
    <property type="entry name" value="BrnA_antitoxin"/>
    <property type="match status" value="1"/>
</dbReference>